<evidence type="ECO:0000313" key="2">
    <source>
        <dbReference type="EMBL" id="AZL73309.1"/>
    </source>
</evidence>
<evidence type="ECO:0000313" key="3">
    <source>
        <dbReference type="Proteomes" id="UP000272622"/>
    </source>
</evidence>
<dbReference type="EMBL" id="CP034337">
    <property type="protein sequence ID" value="AZL73309.1"/>
    <property type="molecule type" value="Genomic_DNA"/>
</dbReference>
<sequence length="141" mass="15518">MGLHILCRSGLVSRKGRKAALVFSYATKIAGAAAQPFRDTRPLLQKSYARHWLRTCLRSSHDRAITADSAAKPAISAEPAAHPMRFSRDFALIRPTMVTQPTRGCVPNANNKYRPHDSPGAVRLQPGHRRQQPFPEGPTGP</sequence>
<dbReference type="Proteomes" id="UP000272622">
    <property type="component" value="Chromosome"/>
</dbReference>
<gene>
    <name evidence="2" type="ORF">EI693_09470</name>
</gene>
<keyword evidence="3" id="KW-1185">Reference proteome</keyword>
<evidence type="ECO:0000256" key="1">
    <source>
        <dbReference type="SAM" id="MobiDB-lite"/>
    </source>
</evidence>
<accession>A0ABN5TE42</accession>
<organism evidence="2 3">
    <name type="scientific">Pseudomonas oryziphila</name>
    <dbReference type="NCBI Taxonomy" id="2894079"/>
    <lineage>
        <taxon>Bacteria</taxon>
        <taxon>Pseudomonadati</taxon>
        <taxon>Pseudomonadota</taxon>
        <taxon>Gammaproteobacteria</taxon>
        <taxon>Pseudomonadales</taxon>
        <taxon>Pseudomonadaceae</taxon>
        <taxon>Pseudomonas</taxon>
    </lineage>
</organism>
<reference evidence="2 3" key="1">
    <citation type="submission" date="2018-12" db="EMBL/GenBank/DDBJ databases">
        <authorList>
            <person name="Li S."/>
            <person name="Yang R."/>
            <person name="Chen G."/>
            <person name="Zou L."/>
            <person name="Zhang C."/>
            <person name="Chen Y."/>
            <person name="Liu Z."/>
            <person name="Li Y."/>
            <person name="Yan Y."/>
            <person name="Huang M."/>
            <person name="Chen T."/>
        </authorList>
    </citation>
    <scope>NUCLEOTIDE SEQUENCE [LARGE SCALE GENOMIC DNA]</scope>
    <source>
        <strain evidence="2 3">2014</strain>
    </source>
</reference>
<feature type="region of interest" description="Disordered" evidence="1">
    <location>
        <begin position="100"/>
        <end position="141"/>
    </location>
</feature>
<protein>
    <submittedName>
        <fullName evidence="2">Uncharacterized protein</fullName>
    </submittedName>
</protein>
<name>A0ABN5TE42_9PSED</name>
<proteinExistence type="predicted"/>